<gene>
    <name evidence="1" type="ORF">PDIGIT_LOCUS11623</name>
</gene>
<evidence type="ECO:0000313" key="1">
    <source>
        <dbReference type="EMBL" id="CAI6338494.1"/>
    </source>
</evidence>
<comment type="caution">
    <text evidence="1">The sequence shown here is derived from an EMBL/GenBank/DDBJ whole genome shotgun (WGS) entry which is preliminary data.</text>
</comment>
<evidence type="ECO:0000313" key="2">
    <source>
        <dbReference type="Proteomes" id="UP001152607"/>
    </source>
</evidence>
<organism evidence="1 2">
    <name type="scientific">Periconia digitata</name>
    <dbReference type="NCBI Taxonomy" id="1303443"/>
    <lineage>
        <taxon>Eukaryota</taxon>
        <taxon>Fungi</taxon>
        <taxon>Dikarya</taxon>
        <taxon>Ascomycota</taxon>
        <taxon>Pezizomycotina</taxon>
        <taxon>Dothideomycetes</taxon>
        <taxon>Pleosporomycetidae</taxon>
        <taxon>Pleosporales</taxon>
        <taxon>Massarineae</taxon>
        <taxon>Periconiaceae</taxon>
        <taxon>Periconia</taxon>
    </lineage>
</organism>
<proteinExistence type="predicted"/>
<keyword evidence="2" id="KW-1185">Reference proteome</keyword>
<dbReference type="EMBL" id="CAOQHR010000008">
    <property type="protein sequence ID" value="CAI6338494.1"/>
    <property type="molecule type" value="Genomic_DNA"/>
</dbReference>
<name>A0A9W4XNK6_9PLEO</name>
<sequence length="200" mass="21861">MGCLRWHGTWIRRWNRRLEILRGAHTHTRTGTRPFGHPRLLRALLLLAATYLATALDITYPILYQHASDPCRCISSIGSALRTLPTGAASAAGLETILSSTRAIPLLLMYRPCTVMRLSACLSSVSPCQSANLTSTSASLQISSHRGFIKQQPPPFSISDATLLCTRSLKCSEPGHGTIEPRCRLSQHIGSWGPATFRLG</sequence>
<dbReference type="AlphaFoldDB" id="A0A9W4XNK6"/>
<protein>
    <submittedName>
        <fullName evidence="1">Uncharacterized protein</fullName>
    </submittedName>
</protein>
<accession>A0A9W4XNK6</accession>
<dbReference type="Proteomes" id="UP001152607">
    <property type="component" value="Unassembled WGS sequence"/>
</dbReference>
<reference evidence="1" key="1">
    <citation type="submission" date="2023-01" db="EMBL/GenBank/DDBJ databases">
        <authorList>
            <person name="Van Ghelder C."/>
            <person name="Rancurel C."/>
        </authorList>
    </citation>
    <scope>NUCLEOTIDE SEQUENCE</scope>
    <source>
        <strain evidence="1">CNCM I-4278</strain>
    </source>
</reference>